<protein>
    <recommendedName>
        <fullName evidence="5">Anti-sigma-D factor RsdA sigma factor binding region domain-containing protein</fullName>
    </recommendedName>
</protein>
<feature type="region of interest" description="Disordered" evidence="1">
    <location>
        <begin position="233"/>
        <end position="282"/>
    </location>
</feature>
<sequence>MNRRHRNADTGDFEDQLQPLIDDDVFLTQLSQGVDPSDGSDELAGLLLGLRSEVEQQMPPAPLIEGADNGAVVISLAERRNRRRPGALVSGLMGAAAATLVIAGSGAAIYGATPDSPLWGISGALFSDRAVVVELAGSLDEVDSKASTGDIDGARVLLGELREMLREHERTDTGAAEQNEDSAEAVDATKTVTATVTRPAVPTSPVAPPATESVAGLPPEAETITQTATETVVVTVTELPAPTTQLPSSSPEPNPSSTASTLPSPSPAPGATSSPNSPSNSN</sequence>
<dbReference type="AlphaFoldDB" id="A0A3M8K8K1"/>
<dbReference type="RefSeq" id="WP_123047971.1">
    <property type="nucleotide sequence ID" value="NZ_PTJO01000004.1"/>
</dbReference>
<keyword evidence="2" id="KW-0812">Transmembrane</keyword>
<accession>A0A3M8K8K1</accession>
<keyword evidence="2" id="KW-0472">Membrane</keyword>
<reference evidence="3 4" key="1">
    <citation type="submission" date="2018-02" db="EMBL/GenBank/DDBJ databases">
        <title>Corynebacterium alimpuense sp. nov., a marine obligate actinomycete isolated from sediments of Valparaiso bay, Chile.</title>
        <authorList>
            <person name="Claverias F."/>
            <person name="Gonzales-Siles L."/>
            <person name="Salva-Serra F."/>
            <person name="Inganaes E."/>
            <person name="Molin K."/>
            <person name="Cumsille A."/>
            <person name="Undabarrena A."/>
            <person name="Couve E."/>
            <person name="Moore E.R.B."/>
            <person name="Gomila M."/>
            <person name="Camara B."/>
        </authorList>
    </citation>
    <scope>NUCLEOTIDE SEQUENCE [LARGE SCALE GENOMIC DNA]</scope>
    <source>
        <strain evidence="3 4">CCUG 69366</strain>
    </source>
</reference>
<feature type="region of interest" description="Disordered" evidence="1">
    <location>
        <begin position="168"/>
        <end position="218"/>
    </location>
</feature>
<dbReference type="EMBL" id="PTJO01000004">
    <property type="protein sequence ID" value="RNE48834.1"/>
    <property type="molecule type" value="Genomic_DNA"/>
</dbReference>
<evidence type="ECO:0000256" key="2">
    <source>
        <dbReference type="SAM" id="Phobius"/>
    </source>
</evidence>
<dbReference type="Proteomes" id="UP000266975">
    <property type="component" value="Unassembled WGS sequence"/>
</dbReference>
<proteinExistence type="predicted"/>
<organism evidence="3 4">
    <name type="scientific">Corynebacterium alimapuense</name>
    <dbReference type="NCBI Taxonomy" id="1576874"/>
    <lineage>
        <taxon>Bacteria</taxon>
        <taxon>Bacillati</taxon>
        <taxon>Actinomycetota</taxon>
        <taxon>Actinomycetes</taxon>
        <taxon>Mycobacteriales</taxon>
        <taxon>Corynebacteriaceae</taxon>
        <taxon>Corynebacterium</taxon>
    </lineage>
</organism>
<comment type="caution">
    <text evidence="3">The sequence shown here is derived from an EMBL/GenBank/DDBJ whole genome shotgun (WGS) entry which is preliminary data.</text>
</comment>
<gene>
    <name evidence="3" type="ORF">C5L39_05915</name>
</gene>
<feature type="transmembrane region" description="Helical" evidence="2">
    <location>
        <begin position="87"/>
        <end position="112"/>
    </location>
</feature>
<dbReference type="OrthoDB" id="4426886at2"/>
<keyword evidence="4" id="KW-1185">Reference proteome</keyword>
<evidence type="ECO:0000313" key="3">
    <source>
        <dbReference type="EMBL" id="RNE48834.1"/>
    </source>
</evidence>
<evidence type="ECO:0008006" key="5">
    <source>
        <dbReference type="Google" id="ProtNLM"/>
    </source>
</evidence>
<evidence type="ECO:0000313" key="4">
    <source>
        <dbReference type="Proteomes" id="UP000266975"/>
    </source>
</evidence>
<name>A0A3M8K8K1_9CORY</name>
<evidence type="ECO:0000256" key="1">
    <source>
        <dbReference type="SAM" id="MobiDB-lite"/>
    </source>
</evidence>
<feature type="compositionally biased region" description="Low complexity" evidence="1">
    <location>
        <begin position="185"/>
        <end position="204"/>
    </location>
</feature>
<keyword evidence="2" id="KW-1133">Transmembrane helix</keyword>